<keyword evidence="3" id="KW-1185">Reference proteome</keyword>
<keyword evidence="1" id="KW-0472">Membrane</keyword>
<dbReference type="EMBL" id="LNIX01000026">
    <property type="protein sequence ID" value="OXA42278.1"/>
    <property type="molecule type" value="Genomic_DNA"/>
</dbReference>
<dbReference type="Proteomes" id="UP000198287">
    <property type="component" value="Unassembled WGS sequence"/>
</dbReference>
<protein>
    <submittedName>
        <fullName evidence="2">Uncharacterized protein</fullName>
    </submittedName>
</protein>
<name>A0A226DBJ7_FOLCA</name>
<keyword evidence="1" id="KW-1133">Transmembrane helix</keyword>
<evidence type="ECO:0000313" key="3">
    <source>
        <dbReference type="Proteomes" id="UP000198287"/>
    </source>
</evidence>
<dbReference type="AlphaFoldDB" id="A0A226DBJ7"/>
<feature type="transmembrane region" description="Helical" evidence="1">
    <location>
        <begin position="142"/>
        <end position="165"/>
    </location>
</feature>
<feature type="transmembrane region" description="Helical" evidence="1">
    <location>
        <begin position="61"/>
        <end position="81"/>
    </location>
</feature>
<feature type="non-terminal residue" evidence="2">
    <location>
        <position position="1"/>
    </location>
</feature>
<accession>A0A226DBJ7</accession>
<evidence type="ECO:0000256" key="1">
    <source>
        <dbReference type="SAM" id="Phobius"/>
    </source>
</evidence>
<reference evidence="2 3" key="1">
    <citation type="submission" date="2015-12" db="EMBL/GenBank/DDBJ databases">
        <title>The genome of Folsomia candida.</title>
        <authorList>
            <person name="Faddeeva A."/>
            <person name="Derks M.F."/>
            <person name="Anvar Y."/>
            <person name="Smit S."/>
            <person name="Van Straalen N."/>
            <person name="Roelofs D."/>
        </authorList>
    </citation>
    <scope>NUCLEOTIDE SEQUENCE [LARGE SCALE GENOMIC DNA]</scope>
    <source>
        <strain evidence="2 3">VU population</strain>
        <tissue evidence="2">Whole body</tissue>
    </source>
</reference>
<proteinExistence type="predicted"/>
<sequence length="231" mass="26187">IAGSNVPLRLPPSSQSTFATMQVPKMSCSNMFEMFEYDQKLGLIVTTRNAKLIRMFKWQSILSLIYTLATFLHVCFGRLSLVEKFQGSLVLPMDLLITAKRWNHSLDKSPGQIVNAFINFETEIMKDLPKAPTSLGTKLMRVFIPVFTISLTMAPLLEILLLLFAPCTPPFLLSMLPNCKECYTSGNLIQFGIRLFESWMQWHMLLTAWNLGRLPPICRGHLPSDVLSRST</sequence>
<organism evidence="2 3">
    <name type="scientific">Folsomia candida</name>
    <name type="common">Springtail</name>
    <dbReference type="NCBI Taxonomy" id="158441"/>
    <lineage>
        <taxon>Eukaryota</taxon>
        <taxon>Metazoa</taxon>
        <taxon>Ecdysozoa</taxon>
        <taxon>Arthropoda</taxon>
        <taxon>Hexapoda</taxon>
        <taxon>Collembola</taxon>
        <taxon>Entomobryomorpha</taxon>
        <taxon>Isotomoidea</taxon>
        <taxon>Isotomidae</taxon>
        <taxon>Proisotominae</taxon>
        <taxon>Folsomia</taxon>
    </lineage>
</organism>
<gene>
    <name evidence="2" type="ORF">Fcan01_22807</name>
</gene>
<keyword evidence="1" id="KW-0812">Transmembrane</keyword>
<comment type="caution">
    <text evidence="2">The sequence shown here is derived from an EMBL/GenBank/DDBJ whole genome shotgun (WGS) entry which is preliminary data.</text>
</comment>
<evidence type="ECO:0000313" key="2">
    <source>
        <dbReference type="EMBL" id="OXA42278.1"/>
    </source>
</evidence>